<keyword evidence="4" id="KW-1185">Reference proteome</keyword>
<comment type="similarity">
    <text evidence="1">Belongs to the barstar family.</text>
</comment>
<evidence type="ECO:0000313" key="4">
    <source>
        <dbReference type="Proteomes" id="UP000037251"/>
    </source>
</evidence>
<proteinExistence type="inferred from homology"/>
<evidence type="ECO:0000256" key="1">
    <source>
        <dbReference type="ARBA" id="ARBA00006845"/>
    </source>
</evidence>
<dbReference type="InterPro" id="IPR035905">
    <property type="entry name" value="Barstar-like_sf"/>
</dbReference>
<protein>
    <recommendedName>
        <fullName evidence="2">Barstar (barnase inhibitor) domain-containing protein</fullName>
    </recommendedName>
</protein>
<name>A0A0L8LRN5_9ACTN</name>
<dbReference type="PATRIC" id="fig|67356.5.peg.1578"/>
<dbReference type="RefSeq" id="WP_030042834.1">
    <property type="nucleotide sequence ID" value="NZ_KL575621.1"/>
</dbReference>
<dbReference type="STRING" id="67356.AQJ84_12845"/>
<evidence type="ECO:0000259" key="2">
    <source>
        <dbReference type="Pfam" id="PF01337"/>
    </source>
</evidence>
<dbReference type="Proteomes" id="UP000037251">
    <property type="component" value="Unassembled WGS sequence"/>
</dbReference>
<organism evidence="3 4">
    <name type="scientific">Streptomyces resistomycificus</name>
    <dbReference type="NCBI Taxonomy" id="67356"/>
    <lineage>
        <taxon>Bacteria</taxon>
        <taxon>Bacillati</taxon>
        <taxon>Actinomycetota</taxon>
        <taxon>Actinomycetes</taxon>
        <taxon>Kitasatosporales</taxon>
        <taxon>Streptomycetaceae</taxon>
        <taxon>Streptomyces</taxon>
        <taxon>Streptomyces aurantiacus group</taxon>
    </lineage>
</organism>
<dbReference type="EMBL" id="LGUS01000047">
    <property type="protein sequence ID" value="KOG40739.1"/>
    <property type="molecule type" value="Genomic_DNA"/>
</dbReference>
<feature type="domain" description="Barstar (barnase inhibitor)" evidence="2">
    <location>
        <begin position="47"/>
        <end position="132"/>
    </location>
</feature>
<dbReference type="AlphaFoldDB" id="A0A0L8LRN5"/>
<dbReference type="InterPro" id="IPR000468">
    <property type="entry name" value="Barstar"/>
</dbReference>
<gene>
    <name evidence="3" type="ORF">ADK37_07225</name>
</gene>
<dbReference type="SUPFAM" id="SSF52038">
    <property type="entry name" value="Barstar-related"/>
    <property type="match status" value="1"/>
</dbReference>
<accession>A0A0L8LRN5</accession>
<dbReference type="OrthoDB" id="5184890at2"/>
<dbReference type="Gene3D" id="3.30.370.10">
    <property type="entry name" value="Barstar-like"/>
    <property type="match status" value="1"/>
</dbReference>
<dbReference type="Pfam" id="PF01337">
    <property type="entry name" value="Barstar"/>
    <property type="match status" value="1"/>
</dbReference>
<comment type="caution">
    <text evidence="3">The sequence shown here is derived from an EMBL/GenBank/DDBJ whole genome shotgun (WGS) entry which is preliminary data.</text>
</comment>
<sequence>MSAEDEFIDAWVDVEELLPWLPLDPYFVGEDRRDALVEVLKGSRLSVLEIDLAGVREEGGLQAGLAQALAKPEEYEDNWDALRDLLQERGAERPWQIAVVFTSASSFLRADVHGFVRSVALLHSFAREMSDLDDPYGQLELFYVGDWTTES</sequence>
<reference evidence="4" key="1">
    <citation type="submission" date="2015-07" db="EMBL/GenBank/DDBJ databases">
        <authorList>
            <person name="Ju K.-S."/>
            <person name="Doroghazi J.R."/>
            <person name="Metcalf W.W."/>
        </authorList>
    </citation>
    <scope>NUCLEOTIDE SEQUENCE [LARGE SCALE GENOMIC DNA]</scope>
    <source>
        <strain evidence="4">NRRL 2290</strain>
    </source>
</reference>
<evidence type="ECO:0000313" key="3">
    <source>
        <dbReference type="EMBL" id="KOG40739.1"/>
    </source>
</evidence>